<gene>
    <name evidence="1" type="ORF">BE04_36770</name>
</gene>
<accession>A0A150P5A5</accession>
<sequence>MGMVPSGTFPAMEFERLQELYNRCNPDEPLSPGDERNVDIDVRGVRGAHWTNKLARQIELSRTPVCQLFTGLRGTGKSTEIQRLAARLSDPKRRNLLTVLIDADDVLDLTVEIDISDVLALVLLHAERAVLAAEGGDATSALTDGPHRRLWAWLSRTDVEIGKLTAGVEAGAKAGVELNLKTNPTVRHRVREIVARHLSTFVRFVHDEVRELDWRARKLGRSGIAILFDSLEKLRGTSLTWKPVLESAERIFSTGAPYLQLPVHVLYTVPPALARRMVEPPVAFLPMIKVRDIEGRLHPEGVEVITELVKRRIDDDALREIFGESALRERLRAIALWSGGYPREIVRLLQTLLELETFPVDGETLERELRRAGNGYRSIVYDSGAIPWLAKVNRTKQLITSNEQEREAADHLLQNNVILRYLNDDEWVDLHPSVAGMQELAGPFPDAKDAAAEKGA</sequence>
<name>A0A150P5A5_SORCE</name>
<dbReference type="Proteomes" id="UP000075604">
    <property type="component" value="Unassembled WGS sequence"/>
</dbReference>
<dbReference type="EMBL" id="JELX01003970">
    <property type="protein sequence ID" value="KYF50796.1"/>
    <property type="molecule type" value="Genomic_DNA"/>
</dbReference>
<evidence type="ECO:0000313" key="1">
    <source>
        <dbReference type="EMBL" id="KYF50796.1"/>
    </source>
</evidence>
<dbReference type="AlphaFoldDB" id="A0A150P5A5"/>
<evidence type="ECO:0008006" key="3">
    <source>
        <dbReference type="Google" id="ProtNLM"/>
    </source>
</evidence>
<protein>
    <recommendedName>
        <fullName evidence="3">Orc1-like AAA ATPase domain-containing protein</fullName>
    </recommendedName>
</protein>
<comment type="caution">
    <text evidence="1">The sequence shown here is derived from an EMBL/GenBank/DDBJ whole genome shotgun (WGS) entry which is preliminary data.</text>
</comment>
<dbReference type="InterPro" id="IPR027417">
    <property type="entry name" value="P-loop_NTPase"/>
</dbReference>
<dbReference type="SUPFAM" id="SSF52540">
    <property type="entry name" value="P-loop containing nucleoside triphosphate hydrolases"/>
    <property type="match status" value="1"/>
</dbReference>
<dbReference type="CDD" id="cd01983">
    <property type="entry name" value="SIMIBI"/>
    <property type="match status" value="1"/>
</dbReference>
<organism evidence="1 2">
    <name type="scientific">Sorangium cellulosum</name>
    <name type="common">Polyangium cellulosum</name>
    <dbReference type="NCBI Taxonomy" id="56"/>
    <lineage>
        <taxon>Bacteria</taxon>
        <taxon>Pseudomonadati</taxon>
        <taxon>Myxococcota</taxon>
        <taxon>Polyangia</taxon>
        <taxon>Polyangiales</taxon>
        <taxon>Polyangiaceae</taxon>
        <taxon>Sorangium</taxon>
    </lineage>
</organism>
<proteinExistence type="predicted"/>
<reference evidence="1 2" key="1">
    <citation type="submission" date="2014-02" db="EMBL/GenBank/DDBJ databases">
        <title>The small core and large imbalanced accessory genome model reveals a collaborative survival strategy of Sorangium cellulosum strains in nature.</title>
        <authorList>
            <person name="Han K."/>
            <person name="Peng R."/>
            <person name="Blom J."/>
            <person name="Li Y.-Z."/>
        </authorList>
    </citation>
    <scope>NUCLEOTIDE SEQUENCE [LARGE SCALE GENOMIC DNA]</scope>
    <source>
        <strain evidence="1 2">So0157-18</strain>
    </source>
</reference>
<evidence type="ECO:0000313" key="2">
    <source>
        <dbReference type="Proteomes" id="UP000075604"/>
    </source>
</evidence>